<keyword evidence="3" id="KW-1185">Reference proteome</keyword>
<organism evidence="2 3">
    <name type="scientific">Pleurodeles waltl</name>
    <name type="common">Iberian ribbed newt</name>
    <dbReference type="NCBI Taxonomy" id="8319"/>
    <lineage>
        <taxon>Eukaryota</taxon>
        <taxon>Metazoa</taxon>
        <taxon>Chordata</taxon>
        <taxon>Craniata</taxon>
        <taxon>Vertebrata</taxon>
        <taxon>Euteleostomi</taxon>
        <taxon>Amphibia</taxon>
        <taxon>Batrachia</taxon>
        <taxon>Caudata</taxon>
        <taxon>Salamandroidea</taxon>
        <taxon>Salamandridae</taxon>
        <taxon>Pleurodelinae</taxon>
        <taxon>Pleurodeles</taxon>
    </lineage>
</organism>
<evidence type="ECO:0000256" key="1">
    <source>
        <dbReference type="SAM" id="MobiDB-lite"/>
    </source>
</evidence>
<name>A0AAV7U147_PLEWA</name>
<feature type="region of interest" description="Disordered" evidence="1">
    <location>
        <begin position="1"/>
        <end position="21"/>
    </location>
</feature>
<dbReference type="AlphaFoldDB" id="A0AAV7U147"/>
<dbReference type="EMBL" id="JANPWB010000006">
    <property type="protein sequence ID" value="KAJ1182241.1"/>
    <property type="molecule type" value="Genomic_DNA"/>
</dbReference>
<reference evidence="2" key="1">
    <citation type="journal article" date="2022" name="bioRxiv">
        <title>Sequencing and chromosome-scale assembly of the giantPleurodeles waltlgenome.</title>
        <authorList>
            <person name="Brown T."/>
            <person name="Elewa A."/>
            <person name="Iarovenko S."/>
            <person name="Subramanian E."/>
            <person name="Araus A.J."/>
            <person name="Petzold A."/>
            <person name="Susuki M."/>
            <person name="Suzuki K.-i.T."/>
            <person name="Hayashi T."/>
            <person name="Toyoda A."/>
            <person name="Oliveira C."/>
            <person name="Osipova E."/>
            <person name="Leigh N.D."/>
            <person name="Simon A."/>
            <person name="Yun M.H."/>
        </authorList>
    </citation>
    <scope>NUCLEOTIDE SEQUENCE</scope>
    <source>
        <strain evidence="2">20211129_DDA</strain>
        <tissue evidence="2">Liver</tissue>
    </source>
</reference>
<proteinExistence type="predicted"/>
<feature type="compositionally biased region" description="Gly residues" evidence="1">
    <location>
        <begin position="1"/>
        <end position="10"/>
    </location>
</feature>
<gene>
    <name evidence="2" type="ORF">NDU88_007435</name>
</gene>
<evidence type="ECO:0000313" key="3">
    <source>
        <dbReference type="Proteomes" id="UP001066276"/>
    </source>
</evidence>
<dbReference type="Proteomes" id="UP001066276">
    <property type="component" value="Chromosome 3_2"/>
</dbReference>
<sequence length="205" mass="21952">MQRGETGGAGEVDLEEGNGLGDCADSRIPVCQKWPTMLVWSGSDSDGRVVEEDDAGTCLGRESPPMQVKPPGRVYGPQEQFLGKVRAGMGGRVPEEGRGRDEWRLPRQAVCGSAALKQREGGPRVGSWMESPEDGILKNMARDAPRGRWDGRGCAPTGAFFPGEQRLGSSAGCRARWVAPAVRYEVGEFMVSEETGGIESGRTLG</sequence>
<accession>A0AAV7U147</accession>
<comment type="caution">
    <text evidence="2">The sequence shown here is derived from an EMBL/GenBank/DDBJ whole genome shotgun (WGS) entry which is preliminary data.</text>
</comment>
<protein>
    <submittedName>
        <fullName evidence="2">Uncharacterized protein</fullName>
    </submittedName>
</protein>
<evidence type="ECO:0000313" key="2">
    <source>
        <dbReference type="EMBL" id="KAJ1182241.1"/>
    </source>
</evidence>